<accession>A0A9P8YL60</accession>
<feature type="transmembrane region" description="Helical" evidence="1">
    <location>
        <begin position="60"/>
        <end position="84"/>
    </location>
</feature>
<dbReference type="EMBL" id="JAGTJQ010000001">
    <property type="protein sequence ID" value="KAH7041019.1"/>
    <property type="molecule type" value="Genomic_DNA"/>
</dbReference>
<feature type="transmembrane region" description="Helical" evidence="1">
    <location>
        <begin position="104"/>
        <end position="128"/>
    </location>
</feature>
<evidence type="ECO:0000313" key="3">
    <source>
        <dbReference type="Proteomes" id="UP000756346"/>
    </source>
</evidence>
<evidence type="ECO:0000256" key="1">
    <source>
        <dbReference type="SAM" id="Phobius"/>
    </source>
</evidence>
<gene>
    <name evidence="2" type="ORF">B0I36DRAFT_18295</name>
</gene>
<dbReference type="GeneID" id="70178305"/>
<sequence>MCGWPGCLGFLSDSLGRLRTIRHGPRAECETAHPDMCSVPWVTTRRPSSADWSKHGYHGFLFLFLLLSFLVNASSDTFALIWMIVKLFQETRVRTPERMLQGNILVIITRWFLTTSPFVVLVQALFCLCSQSSFVPRRISNLAVRKL</sequence>
<dbReference type="RefSeq" id="XP_046019074.1">
    <property type="nucleotide sequence ID" value="XM_046148759.1"/>
</dbReference>
<dbReference type="AlphaFoldDB" id="A0A9P8YL60"/>
<evidence type="ECO:0000313" key="2">
    <source>
        <dbReference type="EMBL" id="KAH7041019.1"/>
    </source>
</evidence>
<comment type="caution">
    <text evidence="2">The sequence shown here is derived from an EMBL/GenBank/DDBJ whole genome shotgun (WGS) entry which is preliminary data.</text>
</comment>
<proteinExistence type="predicted"/>
<keyword evidence="1" id="KW-0472">Membrane</keyword>
<name>A0A9P8YL60_9PEZI</name>
<keyword evidence="1" id="KW-0812">Transmembrane</keyword>
<organism evidence="2 3">
    <name type="scientific">Microdochium trichocladiopsis</name>
    <dbReference type="NCBI Taxonomy" id="1682393"/>
    <lineage>
        <taxon>Eukaryota</taxon>
        <taxon>Fungi</taxon>
        <taxon>Dikarya</taxon>
        <taxon>Ascomycota</taxon>
        <taxon>Pezizomycotina</taxon>
        <taxon>Sordariomycetes</taxon>
        <taxon>Xylariomycetidae</taxon>
        <taxon>Xylariales</taxon>
        <taxon>Microdochiaceae</taxon>
        <taxon>Microdochium</taxon>
    </lineage>
</organism>
<keyword evidence="1" id="KW-1133">Transmembrane helix</keyword>
<dbReference type="Proteomes" id="UP000756346">
    <property type="component" value="Unassembled WGS sequence"/>
</dbReference>
<reference evidence="2" key="1">
    <citation type="journal article" date="2021" name="Nat. Commun.">
        <title>Genetic determinants of endophytism in the Arabidopsis root mycobiome.</title>
        <authorList>
            <person name="Mesny F."/>
            <person name="Miyauchi S."/>
            <person name="Thiergart T."/>
            <person name="Pickel B."/>
            <person name="Atanasova L."/>
            <person name="Karlsson M."/>
            <person name="Huettel B."/>
            <person name="Barry K.W."/>
            <person name="Haridas S."/>
            <person name="Chen C."/>
            <person name="Bauer D."/>
            <person name="Andreopoulos W."/>
            <person name="Pangilinan J."/>
            <person name="LaButti K."/>
            <person name="Riley R."/>
            <person name="Lipzen A."/>
            <person name="Clum A."/>
            <person name="Drula E."/>
            <person name="Henrissat B."/>
            <person name="Kohler A."/>
            <person name="Grigoriev I.V."/>
            <person name="Martin F.M."/>
            <person name="Hacquard S."/>
        </authorList>
    </citation>
    <scope>NUCLEOTIDE SEQUENCE</scope>
    <source>
        <strain evidence="2">MPI-CAGE-CH-0230</strain>
    </source>
</reference>
<protein>
    <submittedName>
        <fullName evidence="2">Uncharacterized protein</fullName>
    </submittedName>
</protein>
<keyword evidence="3" id="KW-1185">Reference proteome</keyword>